<dbReference type="InterPro" id="IPR038599">
    <property type="entry name" value="LAP1C-like_C_sf"/>
</dbReference>
<dbReference type="GO" id="GO:0001671">
    <property type="term" value="F:ATPase activator activity"/>
    <property type="evidence" value="ECO:0007669"/>
    <property type="project" value="InterPro"/>
</dbReference>
<keyword evidence="8" id="KW-1185">Reference proteome</keyword>
<proteinExistence type="predicted"/>
<name>A0AAW1D8T1_9HEMI</name>
<dbReference type="Gene3D" id="3.40.50.12190">
    <property type="match status" value="1"/>
</dbReference>
<dbReference type="GO" id="GO:0061024">
    <property type="term" value="P:membrane organization"/>
    <property type="evidence" value="ECO:0007669"/>
    <property type="project" value="TreeGrafter"/>
</dbReference>
<dbReference type="AlphaFoldDB" id="A0AAW1D8T1"/>
<feature type="compositionally biased region" description="Basic residues" evidence="5">
    <location>
        <begin position="1"/>
        <end position="12"/>
    </location>
</feature>
<comment type="caution">
    <text evidence="7">The sequence shown here is derived from an EMBL/GenBank/DDBJ whole genome shotgun (WGS) entry which is preliminary data.</text>
</comment>
<dbReference type="EMBL" id="JAPXFL010000005">
    <property type="protein sequence ID" value="KAK9506468.1"/>
    <property type="molecule type" value="Genomic_DNA"/>
</dbReference>
<keyword evidence="4 6" id="KW-0472">Membrane</keyword>
<feature type="region of interest" description="Disordered" evidence="5">
    <location>
        <begin position="1"/>
        <end position="81"/>
    </location>
</feature>
<protein>
    <submittedName>
        <fullName evidence="7">Uncharacterized protein</fullName>
    </submittedName>
</protein>
<evidence type="ECO:0000256" key="5">
    <source>
        <dbReference type="SAM" id="MobiDB-lite"/>
    </source>
</evidence>
<evidence type="ECO:0000256" key="1">
    <source>
        <dbReference type="ARBA" id="ARBA00004370"/>
    </source>
</evidence>
<evidence type="ECO:0000256" key="2">
    <source>
        <dbReference type="ARBA" id="ARBA00022692"/>
    </source>
</evidence>
<feature type="compositionally biased region" description="Acidic residues" evidence="5">
    <location>
        <begin position="47"/>
        <end position="62"/>
    </location>
</feature>
<evidence type="ECO:0000256" key="4">
    <source>
        <dbReference type="ARBA" id="ARBA00023136"/>
    </source>
</evidence>
<evidence type="ECO:0000256" key="6">
    <source>
        <dbReference type="SAM" id="Phobius"/>
    </source>
</evidence>
<gene>
    <name evidence="7" type="ORF">O3M35_008404</name>
</gene>
<accession>A0AAW1D8T1</accession>
<keyword evidence="3 6" id="KW-1133">Transmembrane helix</keyword>
<dbReference type="InterPro" id="IPR008662">
    <property type="entry name" value="TOIP1/2"/>
</dbReference>
<dbReference type="Proteomes" id="UP001461498">
    <property type="component" value="Unassembled WGS sequence"/>
</dbReference>
<evidence type="ECO:0000313" key="7">
    <source>
        <dbReference type="EMBL" id="KAK9506468.1"/>
    </source>
</evidence>
<keyword evidence="2 6" id="KW-0812">Transmembrane</keyword>
<comment type="subcellular location">
    <subcellularLocation>
        <location evidence="1">Membrane</location>
    </subcellularLocation>
</comment>
<feature type="transmembrane region" description="Helical" evidence="6">
    <location>
        <begin position="105"/>
        <end position="126"/>
    </location>
</feature>
<dbReference type="GO" id="GO:0016020">
    <property type="term" value="C:membrane"/>
    <property type="evidence" value="ECO:0007669"/>
    <property type="project" value="UniProtKB-SubCell"/>
</dbReference>
<evidence type="ECO:0000256" key="3">
    <source>
        <dbReference type="ARBA" id="ARBA00022989"/>
    </source>
</evidence>
<dbReference type="PANTHER" id="PTHR18843">
    <property type="entry name" value="TORSIN-1A-INTERACTING PROTEIN"/>
    <property type="match status" value="1"/>
</dbReference>
<dbReference type="PANTHER" id="PTHR18843:SF7">
    <property type="entry name" value="LAMINA-ASSOCIATED POLYPEPTIDE 1B ISOFORM 1-RELATED"/>
    <property type="match status" value="1"/>
</dbReference>
<sequence>MVKVKKGKKIVSKSRSEREGSVESTFSKEGSVAGDGSTENDSPVEMSDVEENINESEEDTAEDSGNKENCDNVEGTDARKINKGDGAEKYMENVKVSQPLLEQKIFPLCILGLVFILLGVASAVYFDKSENSQSKNGVKQLEKTILKFEKNFPTQGKRFWYEIYSGIKYVDESKPTKPAVFLLLHNNIGDVADCLAWSIGKAASDFLETPGMIEVLPENAKDYRNNDLITIYEDELKSKGVMIVYKLDQLSGLVAKSFHSFCDTYNPLVNRAVLLFTLNDSYSNETMTANRKAQELMKTLWENELMDSTLDPLITRLTDRVLEIKSEKHLSCPQTQ</sequence>
<evidence type="ECO:0000313" key="8">
    <source>
        <dbReference type="Proteomes" id="UP001461498"/>
    </source>
</evidence>
<feature type="compositionally biased region" description="Basic and acidic residues" evidence="5">
    <location>
        <begin position="64"/>
        <end position="81"/>
    </location>
</feature>
<reference evidence="7 8" key="1">
    <citation type="submission" date="2022-12" db="EMBL/GenBank/DDBJ databases">
        <title>Chromosome-level genome assembly of true bugs.</title>
        <authorList>
            <person name="Ma L."/>
            <person name="Li H."/>
        </authorList>
    </citation>
    <scope>NUCLEOTIDE SEQUENCE [LARGE SCALE GENOMIC DNA]</scope>
    <source>
        <strain evidence="7">Lab_2022b</strain>
    </source>
</reference>
<organism evidence="7 8">
    <name type="scientific">Rhynocoris fuscipes</name>
    <dbReference type="NCBI Taxonomy" id="488301"/>
    <lineage>
        <taxon>Eukaryota</taxon>
        <taxon>Metazoa</taxon>
        <taxon>Ecdysozoa</taxon>
        <taxon>Arthropoda</taxon>
        <taxon>Hexapoda</taxon>
        <taxon>Insecta</taxon>
        <taxon>Pterygota</taxon>
        <taxon>Neoptera</taxon>
        <taxon>Paraneoptera</taxon>
        <taxon>Hemiptera</taxon>
        <taxon>Heteroptera</taxon>
        <taxon>Panheteroptera</taxon>
        <taxon>Cimicomorpha</taxon>
        <taxon>Reduviidae</taxon>
        <taxon>Harpactorinae</taxon>
        <taxon>Harpactorini</taxon>
        <taxon>Rhynocoris</taxon>
    </lineage>
</organism>